<accession>A0AAV4SB89</accession>
<proteinExistence type="predicted"/>
<evidence type="ECO:0000313" key="2">
    <source>
        <dbReference type="EMBL" id="GIY30742.1"/>
    </source>
</evidence>
<sequence length="86" mass="10001">MALAEIHIGHPSSRDNPCPGGRKGDPMMNYYRRNLYEIINLENTDGSKTESRFLSLYSLQYSQRYFIHDKATQQPPLLTPPRDKLF</sequence>
<keyword evidence="3" id="KW-1185">Reference proteome</keyword>
<organism evidence="2 3">
    <name type="scientific">Caerostris darwini</name>
    <dbReference type="NCBI Taxonomy" id="1538125"/>
    <lineage>
        <taxon>Eukaryota</taxon>
        <taxon>Metazoa</taxon>
        <taxon>Ecdysozoa</taxon>
        <taxon>Arthropoda</taxon>
        <taxon>Chelicerata</taxon>
        <taxon>Arachnida</taxon>
        <taxon>Araneae</taxon>
        <taxon>Araneomorphae</taxon>
        <taxon>Entelegynae</taxon>
        <taxon>Araneoidea</taxon>
        <taxon>Araneidae</taxon>
        <taxon>Caerostris</taxon>
    </lineage>
</organism>
<dbReference type="EMBL" id="BPLQ01007537">
    <property type="protein sequence ID" value="GIY30742.1"/>
    <property type="molecule type" value="Genomic_DNA"/>
</dbReference>
<dbReference type="AlphaFoldDB" id="A0AAV4SB89"/>
<comment type="caution">
    <text evidence="2">The sequence shown here is derived from an EMBL/GenBank/DDBJ whole genome shotgun (WGS) entry which is preliminary data.</text>
</comment>
<reference evidence="2 3" key="1">
    <citation type="submission" date="2021-06" db="EMBL/GenBank/DDBJ databases">
        <title>Caerostris darwini draft genome.</title>
        <authorList>
            <person name="Kono N."/>
            <person name="Arakawa K."/>
        </authorList>
    </citation>
    <scope>NUCLEOTIDE SEQUENCE [LARGE SCALE GENOMIC DNA]</scope>
</reference>
<evidence type="ECO:0000256" key="1">
    <source>
        <dbReference type="SAM" id="MobiDB-lite"/>
    </source>
</evidence>
<name>A0AAV4SB89_9ARAC</name>
<dbReference type="Proteomes" id="UP001054837">
    <property type="component" value="Unassembled WGS sequence"/>
</dbReference>
<protein>
    <submittedName>
        <fullName evidence="2">Uncharacterized protein</fullName>
    </submittedName>
</protein>
<gene>
    <name evidence="2" type="ORF">CDAR_517721</name>
</gene>
<feature type="region of interest" description="Disordered" evidence="1">
    <location>
        <begin position="1"/>
        <end position="24"/>
    </location>
</feature>
<evidence type="ECO:0000313" key="3">
    <source>
        <dbReference type="Proteomes" id="UP001054837"/>
    </source>
</evidence>